<dbReference type="AlphaFoldDB" id="A0A1I7MUD5"/>
<dbReference type="InterPro" id="IPR050739">
    <property type="entry name" value="MFP"/>
</dbReference>
<feature type="domain" description="Multidrug resistance protein MdtA-like barrel-sandwich hybrid" evidence="3">
    <location>
        <begin position="68"/>
        <end position="262"/>
    </location>
</feature>
<dbReference type="Pfam" id="PF25917">
    <property type="entry name" value="BSH_RND"/>
    <property type="match status" value="1"/>
</dbReference>
<evidence type="ECO:0000313" key="5">
    <source>
        <dbReference type="EMBL" id="SFV25995.1"/>
    </source>
</evidence>
<evidence type="ECO:0000259" key="4">
    <source>
        <dbReference type="Pfam" id="PF25954"/>
    </source>
</evidence>
<dbReference type="PANTHER" id="PTHR30386">
    <property type="entry name" value="MEMBRANE FUSION SUBUNIT OF EMRAB-TOLC MULTIDRUG EFFLUX PUMP"/>
    <property type="match status" value="1"/>
</dbReference>
<keyword evidence="2" id="KW-0472">Membrane</keyword>
<dbReference type="OrthoDB" id="9811754at2"/>
<dbReference type="PROSITE" id="PS51257">
    <property type="entry name" value="PROKAR_LIPOPROTEIN"/>
    <property type="match status" value="1"/>
</dbReference>
<gene>
    <name evidence="5" type="ORF">SAMN04488557_0280</name>
</gene>
<dbReference type="GO" id="GO:0055085">
    <property type="term" value="P:transmembrane transport"/>
    <property type="evidence" value="ECO:0007669"/>
    <property type="project" value="InterPro"/>
</dbReference>
<dbReference type="RefSeq" id="WP_092863171.1">
    <property type="nucleotide sequence ID" value="NZ_FPCH01000001.1"/>
</dbReference>
<feature type="coiled-coil region" evidence="1">
    <location>
        <begin position="105"/>
        <end position="153"/>
    </location>
</feature>
<keyword evidence="2" id="KW-1133">Transmembrane helix</keyword>
<evidence type="ECO:0000313" key="6">
    <source>
        <dbReference type="Proteomes" id="UP000199423"/>
    </source>
</evidence>
<evidence type="ECO:0000259" key="3">
    <source>
        <dbReference type="Pfam" id="PF25917"/>
    </source>
</evidence>
<reference evidence="6" key="1">
    <citation type="submission" date="2016-10" db="EMBL/GenBank/DDBJ databases">
        <authorList>
            <person name="Varghese N."/>
            <person name="Submissions S."/>
        </authorList>
    </citation>
    <scope>NUCLEOTIDE SEQUENCE [LARGE SCALE GENOMIC DNA]</scope>
    <source>
        <strain evidence="6">DSM 1565</strain>
    </source>
</reference>
<dbReference type="STRING" id="51670.SAMN04488557_0280"/>
<keyword evidence="1" id="KW-0175">Coiled coil</keyword>
<accession>A0A1I7MUD5</accession>
<organism evidence="5 6">
    <name type="scientific">Hyphomicrobium facile</name>
    <dbReference type="NCBI Taxonomy" id="51670"/>
    <lineage>
        <taxon>Bacteria</taxon>
        <taxon>Pseudomonadati</taxon>
        <taxon>Pseudomonadota</taxon>
        <taxon>Alphaproteobacteria</taxon>
        <taxon>Hyphomicrobiales</taxon>
        <taxon>Hyphomicrobiaceae</taxon>
        <taxon>Hyphomicrobium</taxon>
    </lineage>
</organism>
<dbReference type="Gene3D" id="1.10.287.470">
    <property type="entry name" value="Helix hairpin bin"/>
    <property type="match status" value="1"/>
</dbReference>
<proteinExistence type="predicted"/>
<dbReference type="Proteomes" id="UP000199423">
    <property type="component" value="Unassembled WGS sequence"/>
</dbReference>
<sequence>MTDGPRGEQRRAAFAAILSILAAACAGFLAWQLTGSENRWTRPAHSETTNEALQTTDDAFIAGDVTPLSAKVSGVIKAVPVKDFQPVKKGDVIAEIDPSDYDAALAQAQANVVSAKANLANLANQKASQRSLVRQAQAGIDAAQADLERFNLEEKRQRDLLKTSDIGTTQRVEQAVNNARRSSAQMALSSAQLDQQKTVLASLDTAQGQLEAMVRGAEAVATVAQNNVNSTRILSPADGIVGQRQVRPGQFVSVGSPVISVVSLPEIWVIANLKETQMTNVRSGQPARITVDAFPDLKLTGHVESWAPGTGKIFAPQAQDAATGNLTKVVQRVPVKIALDQNPAFGTLVRPGMSVKATIDTEGAPNATAATFDPPATSTR</sequence>
<dbReference type="InterPro" id="IPR058625">
    <property type="entry name" value="MdtA-like_BSH"/>
</dbReference>
<keyword evidence="2" id="KW-0812">Transmembrane</keyword>
<dbReference type="EMBL" id="FPCH01000001">
    <property type="protein sequence ID" value="SFV25995.1"/>
    <property type="molecule type" value="Genomic_DNA"/>
</dbReference>
<dbReference type="InterPro" id="IPR058792">
    <property type="entry name" value="Beta-barrel_RND_2"/>
</dbReference>
<feature type="transmembrane region" description="Helical" evidence="2">
    <location>
        <begin position="12"/>
        <end position="33"/>
    </location>
</feature>
<dbReference type="Gene3D" id="2.40.50.100">
    <property type="match status" value="1"/>
</dbReference>
<dbReference type="PANTHER" id="PTHR30386:SF24">
    <property type="entry name" value="MULTIDRUG RESISTANCE EFFLUX PUMP"/>
    <property type="match status" value="1"/>
</dbReference>
<evidence type="ECO:0000256" key="1">
    <source>
        <dbReference type="SAM" id="Coils"/>
    </source>
</evidence>
<dbReference type="Pfam" id="PF25954">
    <property type="entry name" value="Beta-barrel_RND_2"/>
    <property type="match status" value="1"/>
</dbReference>
<evidence type="ECO:0000256" key="2">
    <source>
        <dbReference type="SAM" id="Phobius"/>
    </source>
</evidence>
<dbReference type="Gene3D" id="2.40.30.170">
    <property type="match status" value="1"/>
</dbReference>
<protein>
    <submittedName>
        <fullName evidence="5">Membrane fusion protein, multidrug efflux system</fullName>
    </submittedName>
</protein>
<keyword evidence="6" id="KW-1185">Reference proteome</keyword>
<name>A0A1I7MUD5_9HYPH</name>
<feature type="domain" description="CusB-like beta-barrel" evidence="4">
    <location>
        <begin position="267"/>
        <end position="309"/>
    </location>
</feature>
<dbReference type="SUPFAM" id="SSF111369">
    <property type="entry name" value="HlyD-like secretion proteins"/>
    <property type="match status" value="2"/>
</dbReference>